<dbReference type="PANTHER" id="PTHR32044:SF17">
    <property type="entry name" value="GLUCOMANNAN 4-BETA-MANNOSYLTRANSFERASE 2"/>
    <property type="match status" value="1"/>
</dbReference>
<comment type="caution">
    <text evidence="15">The sequence shown here is derived from an EMBL/GenBank/DDBJ whole genome shotgun (WGS) entry which is preliminary data.</text>
</comment>
<comment type="similarity">
    <text evidence="10">Belongs to the glycosyltransferase 2 family. Plant cellulose synthase-like A subfamily.</text>
</comment>
<keyword evidence="3" id="KW-0808">Transferase</keyword>
<reference evidence="15" key="1">
    <citation type="submission" date="2023-02" db="EMBL/GenBank/DDBJ databases">
        <title>Genome of toxic invasive species Heracleum sosnowskyi carries increased number of genes despite the absence of recent whole-genome duplications.</title>
        <authorList>
            <person name="Schelkunov M."/>
            <person name="Shtratnikova V."/>
            <person name="Makarenko M."/>
            <person name="Klepikova A."/>
            <person name="Omelchenko D."/>
            <person name="Novikova G."/>
            <person name="Obukhova E."/>
            <person name="Bogdanov V."/>
            <person name="Penin A."/>
            <person name="Logacheva M."/>
        </authorList>
    </citation>
    <scope>NUCLEOTIDE SEQUENCE</scope>
    <source>
        <strain evidence="15">Hsosn_3</strain>
        <tissue evidence="15">Leaf</tissue>
    </source>
</reference>
<evidence type="ECO:0000256" key="6">
    <source>
        <dbReference type="ARBA" id="ARBA00023034"/>
    </source>
</evidence>
<evidence type="ECO:0000256" key="11">
    <source>
        <dbReference type="ARBA" id="ARBA00066505"/>
    </source>
</evidence>
<feature type="transmembrane region" description="Helical" evidence="13">
    <location>
        <begin position="508"/>
        <end position="531"/>
    </location>
</feature>
<dbReference type="AlphaFoldDB" id="A0AAD8JAE5"/>
<feature type="transmembrane region" description="Helical" evidence="13">
    <location>
        <begin position="398"/>
        <end position="426"/>
    </location>
</feature>
<dbReference type="FunFam" id="3.90.550.10:FF:000015">
    <property type="entry name" value="Glucomannan 4-beta-mannosyltransferase 9"/>
    <property type="match status" value="1"/>
</dbReference>
<evidence type="ECO:0000256" key="7">
    <source>
        <dbReference type="ARBA" id="ARBA00023136"/>
    </source>
</evidence>
<dbReference type="PANTHER" id="PTHR32044">
    <property type="entry name" value="GLUCOMANNAN 4-BETA-MANNOSYLTRANSFERASE 9"/>
    <property type="match status" value="1"/>
</dbReference>
<keyword evidence="8" id="KW-0961">Cell wall biogenesis/degradation</keyword>
<keyword evidence="16" id="KW-1185">Reference proteome</keyword>
<evidence type="ECO:0000313" key="16">
    <source>
        <dbReference type="Proteomes" id="UP001237642"/>
    </source>
</evidence>
<evidence type="ECO:0000256" key="8">
    <source>
        <dbReference type="ARBA" id="ARBA00023316"/>
    </source>
</evidence>
<evidence type="ECO:0000256" key="1">
    <source>
        <dbReference type="ARBA" id="ARBA00004653"/>
    </source>
</evidence>
<evidence type="ECO:0000256" key="12">
    <source>
        <dbReference type="ARBA" id="ARBA00076024"/>
    </source>
</evidence>
<proteinExistence type="inferred from homology"/>
<feature type="transmembrane region" description="Helical" evidence="13">
    <location>
        <begin position="43"/>
        <end position="69"/>
    </location>
</feature>
<sequence>MEQLVRSGLMPDSFMGPGDDIKAQVYLIWDMIKAPLVVPLLKVAVVLCLMVSLMLFCERVYMSIVIVLVKVFGRKPDKRYKFEPFRDDVESANSDYPHILIQIPMFNEREVYKMSIGAACKLSWPSDRIVIQVLDDSTDHTVKQMVEMECQKWANKGINIRYQVREDRKGYKSGALKDGLTHQYVKDCEYVAIFDADFQPDPDFLLRSIPYLAHNPEIALVQARWVFVNADECLLTRMQEMSLDYHFTVEQEVGSSTHAFFGFNGTAGVWRIAAINDAGGWKDRTTVEDMDLAVRAGLRGWKFLYLGDLQVKSELPSTFQAFRFQQHRWSCGPANLFRKMFMEIIRNKTVTWYKKVYVIYSFFLIRKIIAHIITFSFYCLILPASCWIPEVEIPKWGAVYIPVIITMLNAAGTPRSMHLLMFWILFENVMALHRTKASLIGLLETGRANEWVVTEKLGDASATKKSPQKTPKRPRFRLGSRLHMLELAVSAYLFGSACYDYTYGNTRYFIYLYIQSMAFLIMGCGYVGTIVPSS</sequence>
<gene>
    <name evidence="15" type="ORF">POM88_010131</name>
</gene>
<dbReference type="GO" id="GO:0071555">
    <property type="term" value="P:cell wall organization"/>
    <property type="evidence" value="ECO:0007669"/>
    <property type="project" value="UniProtKB-KW"/>
</dbReference>
<keyword evidence="7 13" id="KW-0472">Membrane</keyword>
<name>A0AAD8JAE5_9APIA</name>
<evidence type="ECO:0000256" key="9">
    <source>
        <dbReference type="ARBA" id="ARBA00051800"/>
    </source>
</evidence>
<protein>
    <recommendedName>
        <fullName evidence="11">glucomannan 4-beta-mannosyltransferase</fullName>
        <ecNumber evidence="11">2.4.1.32</ecNumber>
    </recommendedName>
    <alternativeName>
        <fullName evidence="12">Glucomannan synthase</fullName>
    </alternativeName>
</protein>
<dbReference type="Pfam" id="PF13632">
    <property type="entry name" value="Glyco_trans_2_3"/>
    <property type="match status" value="1"/>
</dbReference>
<dbReference type="EMBL" id="JAUIZM010000002">
    <property type="protein sequence ID" value="KAK1400268.1"/>
    <property type="molecule type" value="Genomic_DNA"/>
</dbReference>
<evidence type="ECO:0000256" key="4">
    <source>
        <dbReference type="ARBA" id="ARBA00022692"/>
    </source>
</evidence>
<dbReference type="SUPFAM" id="SSF53448">
    <property type="entry name" value="Nucleotide-diphospho-sugar transferases"/>
    <property type="match status" value="1"/>
</dbReference>
<keyword evidence="4 13" id="KW-0812">Transmembrane</keyword>
<feature type="transmembrane region" description="Helical" evidence="13">
    <location>
        <begin position="356"/>
        <end position="378"/>
    </location>
</feature>
<evidence type="ECO:0000256" key="2">
    <source>
        <dbReference type="ARBA" id="ARBA00022676"/>
    </source>
</evidence>
<keyword evidence="5 13" id="KW-1133">Transmembrane helix</keyword>
<evidence type="ECO:0000256" key="3">
    <source>
        <dbReference type="ARBA" id="ARBA00022679"/>
    </source>
</evidence>
<evidence type="ECO:0000256" key="5">
    <source>
        <dbReference type="ARBA" id="ARBA00022989"/>
    </source>
</evidence>
<evidence type="ECO:0000313" key="15">
    <source>
        <dbReference type="EMBL" id="KAK1400268.1"/>
    </source>
</evidence>
<dbReference type="Gene3D" id="3.90.550.10">
    <property type="entry name" value="Spore Coat Polysaccharide Biosynthesis Protein SpsA, Chain A"/>
    <property type="match status" value="1"/>
</dbReference>
<dbReference type="Proteomes" id="UP001237642">
    <property type="component" value="Unassembled WGS sequence"/>
</dbReference>
<evidence type="ECO:0000256" key="10">
    <source>
        <dbReference type="ARBA" id="ARBA00060879"/>
    </source>
</evidence>
<evidence type="ECO:0000256" key="13">
    <source>
        <dbReference type="SAM" id="Phobius"/>
    </source>
</evidence>
<dbReference type="EC" id="2.4.1.32" evidence="11"/>
<keyword evidence="6" id="KW-0333">Golgi apparatus</keyword>
<dbReference type="GO" id="GO:0051753">
    <property type="term" value="F:mannan synthase activity"/>
    <property type="evidence" value="ECO:0007669"/>
    <property type="project" value="TreeGrafter"/>
</dbReference>
<dbReference type="CDD" id="cd06437">
    <property type="entry name" value="CESA_CaSu_A2"/>
    <property type="match status" value="1"/>
</dbReference>
<dbReference type="InterPro" id="IPR001173">
    <property type="entry name" value="Glyco_trans_2-like"/>
</dbReference>
<accession>A0AAD8JAE5</accession>
<keyword evidence="2" id="KW-0328">Glycosyltransferase</keyword>
<dbReference type="GO" id="GO:0047259">
    <property type="term" value="F:glucomannan 4-beta-mannosyltransferase activity"/>
    <property type="evidence" value="ECO:0007669"/>
    <property type="project" value="UniProtKB-EC"/>
</dbReference>
<reference evidence="15" key="2">
    <citation type="submission" date="2023-05" db="EMBL/GenBank/DDBJ databases">
        <authorList>
            <person name="Schelkunov M.I."/>
        </authorList>
    </citation>
    <scope>NUCLEOTIDE SEQUENCE</scope>
    <source>
        <strain evidence="15">Hsosn_3</strain>
        <tissue evidence="15">Leaf</tissue>
    </source>
</reference>
<dbReference type="GO" id="GO:0000139">
    <property type="term" value="C:Golgi membrane"/>
    <property type="evidence" value="ECO:0007669"/>
    <property type="project" value="UniProtKB-SubCell"/>
</dbReference>
<feature type="domain" description="Glycosyltransferase 2-like" evidence="14">
    <location>
        <begin position="190"/>
        <end position="382"/>
    </location>
</feature>
<organism evidence="15 16">
    <name type="scientific">Heracleum sosnowskyi</name>
    <dbReference type="NCBI Taxonomy" id="360622"/>
    <lineage>
        <taxon>Eukaryota</taxon>
        <taxon>Viridiplantae</taxon>
        <taxon>Streptophyta</taxon>
        <taxon>Embryophyta</taxon>
        <taxon>Tracheophyta</taxon>
        <taxon>Spermatophyta</taxon>
        <taxon>Magnoliopsida</taxon>
        <taxon>eudicotyledons</taxon>
        <taxon>Gunneridae</taxon>
        <taxon>Pentapetalae</taxon>
        <taxon>asterids</taxon>
        <taxon>campanulids</taxon>
        <taxon>Apiales</taxon>
        <taxon>Apiaceae</taxon>
        <taxon>Apioideae</taxon>
        <taxon>apioid superclade</taxon>
        <taxon>Tordylieae</taxon>
        <taxon>Tordyliinae</taxon>
        <taxon>Heracleum</taxon>
    </lineage>
</organism>
<dbReference type="InterPro" id="IPR029044">
    <property type="entry name" value="Nucleotide-diphossugar_trans"/>
</dbReference>
<evidence type="ECO:0000259" key="14">
    <source>
        <dbReference type="Pfam" id="PF13632"/>
    </source>
</evidence>
<comment type="subcellular location">
    <subcellularLocation>
        <location evidence="1">Golgi apparatus membrane</location>
        <topology evidence="1">Multi-pass membrane protein</topology>
    </subcellularLocation>
</comment>
<comment type="catalytic activity">
    <reaction evidence="9">
        <text>GDP-mannose + (glucomannan)n = GDP + (glucomannan)n+1.</text>
        <dbReference type="EC" id="2.4.1.32"/>
    </reaction>
</comment>